<name>A0A9N7YDH5_PLEPL</name>
<feature type="region of interest" description="Disordered" evidence="1">
    <location>
        <begin position="1"/>
        <end position="27"/>
    </location>
</feature>
<accession>A0A9N7YDH5</accession>
<dbReference type="EMBL" id="CADEAL010000576">
    <property type="protein sequence ID" value="CAB1422327.1"/>
    <property type="molecule type" value="Genomic_DNA"/>
</dbReference>
<evidence type="ECO:0000256" key="1">
    <source>
        <dbReference type="SAM" id="MobiDB-lite"/>
    </source>
</evidence>
<evidence type="ECO:0000313" key="2">
    <source>
        <dbReference type="EMBL" id="CAB1422327.1"/>
    </source>
</evidence>
<proteinExistence type="predicted"/>
<sequence>MLEDQSQQSDPVAPPSRASAVNTKAPRGQICSLWTRTKINTDHFLSQISQTQHSPTRRRGSTGLQENYEEKKEDLMNQIREAEEKLSAEQEDSVEEERKTDEGLNLLILQDIELQRLALKTNEYREKVKKEKKKQEKKEQQERERERRRRRGKK</sequence>
<evidence type="ECO:0000313" key="3">
    <source>
        <dbReference type="Proteomes" id="UP001153269"/>
    </source>
</evidence>
<protein>
    <submittedName>
        <fullName evidence="2">Uncharacterized protein</fullName>
    </submittedName>
</protein>
<organism evidence="2 3">
    <name type="scientific">Pleuronectes platessa</name>
    <name type="common">European plaice</name>
    <dbReference type="NCBI Taxonomy" id="8262"/>
    <lineage>
        <taxon>Eukaryota</taxon>
        <taxon>Metazoa</taxon>
        <taxon>Chordata</taxon>
        <taxon>Craniata</taxon>
        <taxon>Vertebrata</taxon>
        <taxon>Euteleostomi</taxon>
        <taxon>Actinopterygii</taxon>
        <taxon>Neopterygii</taxon>
        <taxon>Teleostei</taxon>
        <taxon>Neoteleostei</taxon>
        <taxon>Acanthomorphata</taxon>
        <taxon>Carangaria</taxon>
        <taxon>Pleuronectiformes</taxon>
        <taxon>Pleuronectoidei</taxon>
        <taxon>Pleuronectidae</taxon>
        <taxon>Pleuronectes</taxon>
    </lineage>
</organism>
<feature type="region of interest" description="Disordered" evidence="1">
    <location>
        <begin position="123"/>
        <end position="154"/>
    </location>
</feature>
<feature type="compositionally biased region" description="Basic and acidic residues" evidence="1">
    <location>
        <begin position="123"/>
        <end position="145"/>
    </location>
</feature>
<dbReference type="AlphaFoldDB" id="A0A9N7YDH5"/>
<feature type="compositionally biased region" description="Polar residues" evidence="1">
    <location>
        <begin position="1"/>
        <end position="10"/>
    </location>
</feature>
<keyword evidence="3" id="KW-1185">Reference proteome</keyword>
<comment type="caution">
    <text evidence="2">The sequence shown here is derived from an EMBL/GenBank/DDBJ whole genome shotgun (WGS) entry which is preliminary data.</text>
</comment>
<reference evidence="2" key="1">
    <citation type="submission" date="2020-03" db="EMBL/GenBank/DDBJ databases">
        <authorList>
            <person name="Weist P."/>
        </authorList>
    </citation>
    <scope>NUCLEOTIDE SEQUENCE</scope>
</reference>
<gene>
    <name evidence="2" type="ORF">PLEPLA_LOCUS10242</name>
</gene>
<dbReference type="Proteomes" id="UP001153269">
    <property type="component" value="Unassembled WGS sequence"/>
</dbReference>
<feature type="compositionally biased region" description="Basic and acidic residues" evidence="1">
    <location>
        <begin position="68"/>
        <end position="88"/>
    </location>
</feature>
<feature type="region of interest" description="Disordered" evidence="1">
    <location>
        <begin position="46"/>
        <end position="102"/>
    </location>
</feature>